<protein>
    <submittedName>
        <fullName evidence="1">Uncharacterized protein</fullName>
    </submittedName>
</protein>
<comment type="caution">
    <text evidence="1">The sequence shown here is derived from an EMBL/GenBank/DDBJ whole genome shotgun (WGS) entry which is preliminary data.</text>
</comment>
<name>A0A5J4SZ45_9EUKA</name>
<dbReference type="Proteomes" id="UP000324800">
    <property type="component" value="Unassembled WGS sequence"/>
</dbReference>
<feature type="non-terminal residue" evidence="1">
    <location>
        <position position="194"/>
    </location>
</feature>
<proteinExistence type="predicted"/>
<dbReference type="AlphaFoldDB" id="A0A5J4SZ45"/>
<accession>A0A5J4SZ45</accession>
<reference evidence="1 2" key="1">
    <citation type="submission" date="2019-03" db="EMBL/GenBank/DDBJ databases">
        <title>Single cell metagenomics reveals metabolic interactions within the superorganism composed of flagellate Streblomastix strix and complex community of Bacteroidetes bacteria on its surface.</title>
        <authorList>
            <person name="Treitli S.C."/>
            <person name="Kolisko M."/>
            <person name="Husnik F."/>
            <person name="Keeling P."/>
            <person name="Hampl V."/>
        </authorList>
    </citation>
    <scope>NUCLEOTIDE SEQUENCE [LARGE SCALE GENOMIC DNA]</scope>
    <source>
        <strain evidence="1">ST1C</strain>
    </source>
</reference>
<organism evidence="1 2">
    <name type="scientific">Streblomastix strix</name>
    <dbReference type="NCBI Taxonomy" id="222440"/>
    <lineage>
        <taxon>Eukaryota</taxon>
        <taxon>Metamonada</taxon>
        <taxon>Preaxostyla</taxon>
        <taxon>Oxymonadida</taxon>
        <taxon>Streblomastigidae</taxon>
        <taxon>Streblomastix</taxon>
    </lineage>
</organism>
<evidence type="ECO:0000313" key="1">
    <source>
        <dbReference type="EMBL" id="KAA6351297.1"/>
    </source>
</evidence>
<gene>
    <name evidence="1" type="ORF">EZS28_051849</name>
</gene>
<evidence type="ECO:0000313" key="2">
    <source>
        <dbReference type="Proteomes" id="UP000324800"/>
    </source>
</evidence>
<sequence>MDGRATQIVDTTRKEKDGLSEVLQFKSENSKQAKAGNQSIPNIAGIDDYNLEDQVIYDLIKKKAYPLKRLVLLTDYRYGSDQFITELPFCNLSTLPPLPNVIYVGCGTTVAPTATSTAVASKSRAVGRQTASAAAHVTNTAVAGPFAQGFSSILKSKRETNFNQLGQELQFPGQKQEHLTIITGDSTILAKPII</sequence>
<dbReference type="EMBL" id="SNRW01039646">
    <property type="protein sequence ID" value="KAA6351297.1"/>
    <property type="molecule type" value="Genomic_DNA"/>
</dbReference>